<evidence type="ECO:0000256" key="1">
    <source>
        <dbReference type="ARBA" id="ARBA00023242"/>
    </source>
</evidence>
<dbReference type="AlphaFoldDB" id="A0A6A6J4L8"/>
<dbReference type="EMBL" id="ML987189">
    <property type="protein sequence ID" value="KAF2256810.1"/>
    <property type="molecule type" value="Genomic_DNA"/>
</dbReference>
<feature type="region of interest" description="Disordered" evidence="2">
    <location>
        <begin position="1"/>
        <end position="121"/>
    </location>
</feature>
<reference evidence="4" key="1">
    <citation type="journal article" date="2020" name="Stud. Mycol.">
        <title>101 Dothideomycetes genomes: a test case for predicting lifestyles and emergence of pathogens.</title>
        <authorList>
            <person name="Haridas S."/>
            <person name="Albert R."/>
            <person name="Binder M."/>
            <person name="Bloem J."/>
            <person name="Labutti K."/>
            <person name="Salamov A."/>
            <person name="Andreopoulos B."/>
            <person name="Baker S."/>
            <person name="Barry K."/>
            <person name="Bills G."/>
            <person name="Bluhm B."/>
            <person name="Cannon C."/>
            <person name="Castanera R."/>
            <person name="Culley D."/>
            <person name="Daum C."/>
            <person name="Ezra D."/>
            <person name="Gonzalez J."/>
            <person name="Henrissat B."/>
            <person name="Kuo A."/>
            <person name="Liang C."/>
            <person name="Lipzen A."/>
            <person name="Lutzoni F."/>
            <person name="Magnuson J."/>
            <person name="Mondo S."/>
            <person name="Nolan M."/>
            <person name="Ohm R."/>
            <person name="Pangilinan J."/>
            <person name="Park H.-J."/>
            <person name="Ramirez L."/>
            <person name="Alfaro M."/>
            <person name="Sun H."/>
            <person name="Tritt A."/>
            <person name="Yoshinaga Y."/>
            <person name="Zwiers L.-H."/>
            <person name="Turgeon B."/>
            <person name="Goodwin S."/>
            <person name="Spatafora J."/>
            <person name="Crous P."/>
            <person name="Grigoriev I."/>
        </authorList>
    </citation>
    <scope>NUCLEOTIDE SEQUENCE</scope>
    <source>
        <strain evidence="4">CBS 122368</strain>
    </source>
</reference>
<organism evidence="4 5">
    <name type="scientific">Trematosphaeria pertusa</name>
    <dbReference type="NCBI Taxonomy" id="390896"/>
    <lineage>
        <taxon>Eukaryota</taxon>
        <taxon>Fungi</taxon>
        <taxon>Dikarya</taxon>
        <taxon>Ascomycota</taxon>
        <taxon>Pezizomycotina</taxon>
        <taxon>Dothideomycetes</taxon>
        <taxon>Pleosporomycetidae</taxon>
        <taxon>Pleosporales</taxon>
        <taxon>Massarineae</taxon>
        <taxon>Trematosphaeriaceae</taxon>
        <taxon>Trematosphaeria</taxon>
    </lineage>
</organism>
<feature type="domain" description="Zn(2)-C6 fungal-type" evidence="3">
    <location>
        <begin position="317"/>
        <end position="351"/>
    </location>
</feature>
<dbReference type="CDD" id="cd00067">
    <property type="entry name" value="GAL4"/>
    <property type="match status" value="1"/>
</dbReference>
<proteinExistence type="predicted"/>
<keyword evidence="5" id="KW-1185">Reference proteome</keyword>
<dbReference type="OrthoDB" id="5303703at2759"/>
<evidence type="ECO:0000313" key="4">
    <source>
        <dbReference type="EMBL" id="KAF2256810.1"/>
    </source>
</evidence>
<dbReference type="PROSITE" id="PS50048">
    <property type="entry name" value="ZN2_CY6_FUNGAL_2"/>
    <property type="match status" value="1"/>
</dbReference>
<feature type="non-terminal residue" evidence="4">
    <location>
        <position position="649"/>
    </location>
</feature>
<dbReference type="GeneID" id="54576046"/>
<evidence type="ECO:0000256" key="2">
    <source>
        <dbReference type="SAM" id="MobiDB-lite"/>
    </source>
</evidence>
<dbReference type="Proteomes" id="UP000800094">
    <property type="component" value="Unassembled WGS sequence"/>
</dbReference>
<accession>A0A6A6J4L8</accession>
<gene>
    <name evidence="4" type="ORF">BU26DRAFT_392833</name>
</gene>
<evidence type="ECO:0000313" key="5">
    <source>
        <dbReference type="Proteomes" id="UP000800094"/>
    </source>
</evidence>
<dbReference type="SMART" id="SM00066">
    <property type="entry name" value="GAL4"/>
    <property type="match status" value="2"/>
</dbReference>
<protein>
    <recommendedName>
        <fullName evidence="3">Zn(2)-C6 fungal-type domain-containing protein</fullName>
    </recommendedName>
</protein>
<sequence>PRPAKDKSSKGKKSPRRSDDEKTPEQSPKSKKPRVLSLFGGPISQSDDVGDDADDEAPPKTLAQGMDMRMSSLTLDQQQEEDNGEGPSRPSFNLAATLGLSDNDSPRGSPAPSAVSMEDEVPAEDPVVSYGLRKNIDRQVVPVTWVDVDQSGNYDPEEERQKAKAAKAKKRKGKQKAVPNERHIKCIVRLPFKAIGTVENITNREENWPDNWSMIDSEDERELQEFRAFYRRRTPGVEAQVPIEDPKGEYDDLTGHPVARGCQGCRRLGQDCSMVENGGMPCSQCFEDGIECHPIAEQEQRVDLNSILYGPDRTWVPCTYCRLHKKRCSLKTKEDQPPCKYCKRNGIGCTFYDLPNLEMPKKGGKKKAVQAGIASSSAPNIAPEVSMPGSDIFDAEDLADLEREDEEELVREETPEIEMEDAEGRRGILTEIQTSFAHPIKFSTLESSSICSFCEMPSFGFTGHFEKTVHVLRWNNGLGYTELAAGHREDNDATIMCQECVMQRVQTIYCPAHGIRRIENLSLDYDEAVNQLITAEPGSMMMRHELQRWCSLCFSLAVFKCGTVQPSIMDQGDDDQALIEGCGLRLCEPCERKLREDYSGDLDEMATVCDNEPKARVDSEDGQVVIRADVGFLRKEGLLMANVGHNAGD</sequence>
<keyword evidence="1" id="KW-0539">Nucleus</keyword>
<name>A0A6A6J4L8_9PLEO</name>
<dbReference type="Gene3D" id="4.10.240.10">
    <property type="entry name" value="Zn(2)-C6 fungal-type DNA-binding domain"/>
    <property type="match status" value="1"/>
</dbReference>
<dbReference type="InterPro" id="IPR001138">
    <property type="entry name" value="Zn2Cys6_DnaBD"/>
</dbReference>
<dbReference type="Pfam" id="PF00172">
    <property type="entry name" value="Zn_clus"/>
    <property type="match status" value="1"/>
</dbReference>
<evidence type="ECO:0000259" key="3">
    <source>
        <dbReference type="PROSITE" id="PS50048"/>
    </source>
</evidence>
<dbReference type="InterPro" id="IPR036864">
    <property type="entry name" value="Zn2-C6_fun-type_DNA-bd_sf"/>
</dbReference>
<dbReference type="GO" id="GO:0000981">
    <property type="term" value="F:DNA-binding transcription factor activity, RNA polymerase II-specific"/>
    <property type="evidence" value="ECO:0007669"/>
    <property type="project" value="InterPro"/>
</dbReference>
<dbReference type="RefSeq" id="XP_033691814.1">
    <property type="nucleotide sequence ID" value="XM_033822716.1"/>
</dbReference>
<dbReference type="SUPFAM" id="SSF57701">
    <property type="entry name" value="Zn2/Cys6 DNA-binding domain"/>
    <property type="match status" value="2"/>
</dbReference>
<feature type="non-terminal residue" evidence="4">
    <location>
        <position position="1"/>
    </location>
</feature>
<dbReference type="GO" id="GO:0008270">
    <property type="term" value="F:zinc ion binding"/>
    <property type="evidence" value="ECO:0007669"/>
    <property type="project" value="InterPro"/>
</dbReference>